<keyword evidence="2 6" id="KW-0238">DNA-binding</keyword>
<dbReference type="Gene3D" id="1.10.10.10">
    <property type="entry name" value="Winged helix-like DNA-binding domain superfamily/Winged helix DNA-binding domain"/>
    <property type="match status" value="1"/>
</dbReference>
<sequence>MLLSRIGRHPESGLSLTDLVTASGLNKPTVRRLLMALIRGGLVEQDPTRRTYHLGEEAYVLGTMAAGRHGLVERTADAVGRLARESGDTAFVTARRGTAAVCLHREEGSFPIRTHALVPGAQHPLGVGAGSLAMLAALPDPEVEAVLAENTGLLADSYPALTPETLRDQIARTRETGYALNPGLVVPGSWGLGVAIRHPDGTVAGALSLAAIESRMQPPRDRTLADALTRETQIIESRLARSFADRNGA</sequence>
<evidence type="ECO:0000256" key="3">
    <source>
        <dbReference type="ARBA" id="ARBA00023163"/>
    </source>
</evidence>
<evidence type="ECO:0000259" key="5">
    <source>
        <dbReference type="PROSITE" id="PS51078"/>
    </source>
</evidence>
<dbReference type="GO" id="GO:0045892">
    <property type="term" value="P:negative regulation of DNA-templated transcription"/>
    <property type="evidence" value="ECO:0007669"/>
    <property type="project" value="TreeGrafter"/>
</dbReference>
<evidence type="ECO:0000256" key="2">
    <source>
        <dbReference type="ARBA" id="ARBA00023125"/>
    </source>
</evidence>
<accession>A0A1H9S457</accession>
<dbReference type="PROSITE" id="PS51078">
    <property type="entry name" value="ICLR_ED"/>
    <property type="match status" value="1"/>
</dbReference>
<dbReference type="SMART" id="SM00346">
    <property type="entry name" value="HTH_ICLR"/>
    <property type="match status" value="1"/>
</dbReference>
<reference evidence="6 7" key="1">
    <citation type="submission" date="2016-10" db="EMBL/GenBank/DDBJ databases">
        <authorList>
            <person name="de Groot N.N."/>
        </authorList>
    </citation>
    <scope>NUCLEOTIDE SEQUENCE [LARGE SCALE GENOMIC DNA]</scope>
    <source>
        <strain evidence="6 7">DSM 23042</strain>
    </source>
</reference>
<dbReference type="STRING" id="641238.SAMN04490244_10313"/>
<dbReference type="PROSITE" id="PS51077">
    <property type="entry name" value="HTH_ICLR"/>
    <property type="match status" value="1"/>
</dbReference>
<dbReference type="Proteomes" id="UP000198885">
    <property type="component" value="Unassembled WGS sequence"/>
</dbReference>
<keyword evidence="1" id="KW-0805">Transcription regulation</keyword>
<organism evidence="6 7">
    <name type="scientific">Tranquillimonas rosea</name>
    <dbReference type="NCBI Taxonomy" id="641238"/>
    <lineage>
        <taxon>Bacteria</taxon>
        <taxon>Pseudomonadati</taxon>
        <taxon>Pseudomonadota</taxon>
        <taxon>Alphaproteobacteria</taxon>
        <taxon>Rhodobacterales</taxon>
        <taxon>Roseobacteraceae</taxon>
        <taxon>Tranquillimonas</taxon>
    </lineage>
</organism>
<dbReference type="EMBL" id="FOGU01000003">
    <property type="protein sequence ID" value="SER79744.1"/>
    <property type="molecule type" value="Genomic_DNA"/>
</dbReference>
<evidence type="ECO:0000313" key="6">
    <source>
        <dbReference type="EMBL" id="SER79744.1"/>
    </source>
</evidence>
<feature type="domain" description="HTH iclR-type" evidence="4">
    <location>
        <begin position="1"/>
        <end position="56"/>
    </location>
</feature>
<dbReference type="InterPro" id="IPR029016">
    <property type="entry name" value="GAF-like_dom_sf"/>
</dbReference>
<evidence type="ECO:0000313" key="7">
    <source>
        <dbReference type="Proteomes" id="UP000198885"/>
    </source>
</evidence>
<name>A0A1H9S457_9RHOB</name>
<dbReference type="InterPro" id="IPR014757">
    <property type="entry name" value="Tscrpt_reg_IclR_C"/>
</dbReference>
<keyword evidence="3" id="KW-0804">Transcription</keyword>
<dbReference type="PANTHER" id="PTHR30136:SF39">
    <property type="entry name" value="TRANSCRIPTIONAL REGULATORY PROTEIN"/>
    <property type="match status" value="1"/>
</dbReference>
<dbReference type="InterPro" id="IPR005471">
    <property type="entry name" value="Tscrpt_reg_IclR_N"/>
</dbReference>
<dbReference type="OrthoDB" id="9807558at2"/>
<dbReference type="SUPFAM" id="SSF46785">
    <property type="entry name" value="Winged helix' DNA-binding domain"/>
    <property type="match status" value="1"/>
</dbReference>
<dbReference type="Pfam" id="PF09339">
    <property type="entry name" value="HTH_IclR"/>
    <property type="match status" value="1"/>
</dbReference>
<dbReference type="SUPFAM" id="SSF55781">
    <property type="entry name" value="GAF domain-like"/>
    <property type="match status" value="1"/>
</dbReference>
<gene>
    <name evidence="6" type="ORF">SAMN04490244_10313</name>
</gene>
<dbReference type="GO" id="GO:0003700">
    <property type="term" value="F:DNA-binding transcription factor activity"/>
    <property type="evidence" value="ECO:0007669"/>
    <property type="project" value="TreeGrafter"/>
</dbReference>
<keyword evidence="7" id="KW-1185">Reference proteome</keyword>
<dbReference type="InterPro" id="IPR036388">
    <property type="entry name" value="WH-like_DNA-bd_sf"/>
</dbReference>
<evidence type="ECO:0000259" key="4">
    <source>
        <dbReference type="PROSITE" id="PS51077"/>
    </source>
</evidence>
<dbReference type="Pfam" id="PF01614">
    <property type="entry name" value="IclR_C"/>
    <property type="match status" value="1"/>
</dbReference>
<feature type="domain" description="IclR-ED" evidence="5">
    <location>
        <begin position="57"/>
        <end position="241"/>
    </location>
</feature>
<dbReference type="GO" id="GO:0003677">
    <property type="term" value="F:DNA binding"/>
    <property type="evidence" value="ECO:0007669"/>
    <property type="project" value="UniProtKB-KW"/>
</dbReference>
<dbReference type="Gene3D" id="3.30.450.40">
    <property type="match status" value="1"/>
</dbReference>
<dbReference type="InterPro" id="IPR036390">
    <property type="entry name" value="WH_DNA-bd_sf"/>
</dbReference>
<dbReference type="AlphaFoldDB" id="A0A1H9S457"/>
<evidence type="ECO:0000256" key="1">
    <source>
        <dbReference type="ARBA" id="ARBA00023015"/>
    </source>
</evidence>
<dbReference type="PANTHER" id="PTHR30136">
    <property type="entry name" value="HELIX-TURN-HELIX TRANSCRIPTIONAL REGULATOR, ICLR FAMILY"/>
    <property type="match status" value="1"/>
</dbReference>
<proteinExistence type="predicted"/>
<protein>
    <submittedName>
        <fullName evidence="6">DNA-binding transcriptional regulator, IclR family</fullName>
    </submittedName>
</protein>
<dbReference type="InterPro" id="IPR050707">
    <property type="entry name" value="HTH_MetabolicPath_Reg"/>
</dbReference>